<reference evidence="4 5" key="1">
    <citation type="submission" date="2020-08" db="EMBL/GenBank/DDBJ databases">
        <title>Genomic Encyclopedia of Type Strains, Phase IV (KMG-IV): sequencing the most valuable type-strain genomes for metagenomic binning, comparative biology and taxonomic classification.</title>
        <authorList>
            <person name="Goeker M."/>
        </authorList>
    </citation>
    <scope>NUCLEOTIDE SEQUENCE [LARGE SCALE GENOMIC DNA]</scope>
    <source>
        <strain evidence="4 5">DSM 25897</strain>
    </source>
</reference>
<dbReference type="RefSeq" id="WP_183948731.1">
    <property type="nucleotide sequence ID" value="NZ_JACHHX010000014.1"/>
</dbReference>
<dbReference type="GO" id="GO:0032993">
    <property type="term" value="C:protein-DNA complex"/>
    <property type="evidence" value="ECO:0007669"/>
    <property type="project" value="TreeGrafter"/>
</dbReference>
<protein>
    <submittedName>
        <fullName evidence="4">Two-component system LytT family response regulator</fullName>
    </submittedName>
</protein>
<feature type="non-terminal residue" evidence="4">
    <location>
        <position position="214"/>
    </location>
</feature>
<dbReference type="Pfam" id="PF00072">
    <property type="entry name" value="Response_reg"/>
    <property type="match status" value="1"/>
</dbReference>
<dbReference type="InterPro" id="IPR001789">
    <property type="entry name" value="Sig_transdc_resp-reg_receiver"/>
</dbReference>
<dbReference type="Proteomes" id="UP000519004">
    <property type="component" value="Unassembled WGS sequence"/>
</dbReference>
<dbReference type="GO" id="GO:0005829">
    <property type="term" value="C:cytosol"/>
    <property type="evidence" value="ECO:0007669"/>
    <property type="project" value="TreeGrafter"/>
</dbReference>
<proteinExistence type="predicted"/>
<dbReference type="GO" id="GO:0000976">
    <property type="term" value="F:transcription cis-regulatory region binding"/>
    <property type="evidence" value="ECO:0007669"/>
    <property type="project" value="TreeGrafter"/>
</dbReference>
<dbReference type="AlphaFoldDB" id="A0A7W7Y0X9"/>
<dbReference type="InterPro" id="IPR039420">
    <property type="entry name" value="WalR-like"/>
</dbReference>
<dbReference type="PROSITE" id="PS50110">
    <property type="entry name" value="RESPONSE_REGULATORY"/>
    <property type="match status" value="1"/>
</dbReference>
<gene>
    <name evidence="4" type="ORF">HNQ58_001967</name>
</gene>
<dbReference type="EMBL" id="JACHHX010000014">
    <property type="protein sequence ID" value="MBB5016057.1"/>
    <property type="molecule type" value="Genomic_DNA"/>
</dbReference>
<dbReference type="GO" id="GO:0006355">
    <property type="term" value="P:regulation of DNA-templated transcription"/>
    <property type="evidence" value="ECO:0007669"/>
    <property type="project" value="TreeGrafter"/>
</dbReference>
<name>A0A7W7Y0X9_9GAMM</name>
<evidence type="ECO:0000256" key="1">
    <source>
        <dbReference type="ARBA" id="ARBA00023125"/>
    </source>
</evidence>
<dbReference type="PANTHER" id="PTHR48111:SF69">
    <property type="entry name" value="RESPONSE REGULATOR RECEIVER"/>
    <property type="match status" value="1"/>
</dbReference>
<feature type="domain" description="Response regulatory" evidence="3">
    <location>
        <begin position="3"/>
        <end position="116"/>
    </location>
</feature>
<dbReference type="InterPro" id="IPR011006">
    <property type="entry name" value="CheY-like_superfamily"/>
</dbReference>
<sequence>MLRALIVDDEALARAKLRRYLDGEPGITVVGEAAGGREAVRRLRELRPDVVFLDVQMPDLDGFGVLAELGRDAPPDIVFVTAHDDYALRAFDVHAFDYLLKPVGPERFQRMLERLRERHRDVSRDALLARLAPLLDALPQRPGPLRRLLVSDGDVQRLIDVATISRIESDRNYVNVHSYGRAYQLVEILPRQSLLSSPLFAISTSAIVRVWDAW</sequence>
<evidence type="ECO:0000313" key="4">
    <source>
        <dbReference type="EMBL" id="MBB5016057.1"/>
    </source>
</evidence>
<evidence type="ECO:0000259" key="3">
    <source>
        <dbReference type="PROSITE" id="PS50110"/>
    </source>
</evidence>
<accession>A0A7W7Y0X9</accession>
<dbReference type="GO" id="GO:0000156">
    <property type="term" value="F:phosphorelay response regulator activity"/>
    <property type="evidence" value="ECO:0007669"/>
    <property type="project" value="TreeGrafter"/>
</dbReference>
<keyword evidence="1" id="KW-0238">DNA-binding</keyword>
<organism evidence="4 5">
    <name type="scientific">Rehaibacterium terrae</name>
    <dbReference type="NCBI Taxonomy" id="1341696"/>
    <lineage>
        <taxon>Bacteria</taxon>
        <taxon>Pseudomonadati</taxon>
        <taxon>Pseudomonadota</taxon>
        <taxon>Gammaproteobacteria</taxon>
        <taxon>Lysobacterales</taxon>
        <taxon>Lysobacteraceae</taxon>
        <taxon>Rehaibacterium</taxon>
    </lineage>
</organism>
<dbReference type="SMART" id="SM00448">
    <property type="entry name" value="REC"/>
    <property type="match status" value="1"/>
</dbReference>
<keyword evidence="2" id="KW-0597">Phosphoprotein</keyword>
<dbReference type="PANTHER" id="PTHR48111">
    <property type="entry name" value="REGULATOR OF RPOS"/>
    <property type="match status" value="1"/>
</dbReference>
<dbReference type="SUPFAM" id="SSF52172">
    <property type="entry name" value="CheY-like"/>
    <property type="match status" value="1"/>
</dbReference>
<evidence type="ECO:0000256" key="2">
    <source>
        <dbReference type="PROSITE-ProRule" id="PRU00169"/>
    </source>
</evidence>
<comment type="caution">
    <text evidence="4">The sequence shown here is derived from an EMBL/GenBank/DDBJ whole genome shotgun (WGS) entry which is preliminary data.</text>
</comment>
<evidence type="ECO:0000313" key="5">
    <source>
        <dbReference type="Proteomes" id="UP000519004"/>
    </source>
</evidence>
<feature type="modified residue" description="4-aspartylphosphate" evidence="2">
    <location>
        <position position="54"/>
    </location>
</feature>
<dbReference type="CDD" id="cd17532">
    <property type="entry name" value="REC_LytTR_AlgR-like"/>
    <property type="match status" value="1"/>
</dbReference>
<dbReference type="Gene3D" id="3.40.50.2300">
    <property type="match status" value="1"/>
</dbReference>
<keyword evidence="5" id="KW-1185">Reference proteome</keyword>